<protein>
    <submittedName>
        <fullName evidence="2">DUF3307 domain-containing protein</fullName>
    </submittedName>
</protein>
<feature type="transmembrane region" description="Helical" evidence="1">
    <location>
        <begin position="60"/>
        <end position="79"/>
    </location>
</feature>
<feature type="transmembrane region" description="Helical" evidence="1">
    <location>
        <begin position="213"/>
        <end position="232"/>
    </location>
</feature>
<keyword evidence="3" id="KW-1185">Reference proteome</keyword>
<accession>A0ABW3JMM1</accession>
<organism evidence="2 3">
    <name type="scientific">Tenacibaculum geojense</name>
    <dbReference type="NCBI Taxonomy" id="915352"/>
    <lineage>
        <taxon>Bacteria</taxon>
        <taxon>Pseudomonadati</taxon>
        <taxon>Bacteroidota</taxon>
        <taxon>Flavobacteriia</taxon>
        <taxon>Flavobacteriales</taxon>
        <taxon>Flavobacteriaceae</taxon>
        <taxon>Tenacibaculum</taxon>
    </lineage>
</organism>
<keyword evidence="1" id="KW-1133">Transmembrane helix</keyword>
<evidence type="ECO:0000313" key="3">
    <source>
        <dbReference type="Proteomes" id="UP001597062"/>
    </source>
</evidence>
<feature type="transmembrane region" description="Helical" evidence="1">
    <location>
        <begin position="173"/>
        <end position="193"/>
    </location>
</feature>
<keyword evidence="1" id="KW-0812">Transmembrane</keyword>
<comment type="caution">
    <text evidence="2">The sequence shown here is derived from an EMBL/GenBank/DDBJ whole genome shotgun (WGS) entry which is preliminary data.</text>
</comment>
<feature type="transmembrane region" description="Helical" evidence="1">
    <location>
        <begin position="122"/>
        <end position="144"/>
    </location>
</feature>
<evidence type="ECO:0000313" key="2">
    <source>
        <dbReference type="EMBL" id="MFD0991725.1"/>
    </source>
</evidence>
<reference evidence="3" key="1">
    <citation type="journal article" date="2019" name="Int. J. Syst. Evol. Microbiol.">
        <title>The Global Catalogue of Microorganisms (GCM) 10K type strain sequencing project: providing services to taxonomists for standard genome sequencing and annotation.</title>
        <authorList>
            <consortium name="The Broad Institute Genomics Platform"/>
            <consortium name="The Broad Institute Genome Sequencing Center for Infectious Disease"/>
            <person name="Wu L."/>
            <person name="Ma J."/>
        </authorList>
    </citation>
    <scope>NUCLEOTIDE SEQUENCE [LARGE SCALE GENOMIC DNA]</scope>
    <source>
        <strain evidence="3">CCUG 60527</strain>
    </source>
</reference>
<keyword evidence="1" id="KW-0472">Membrane</keyword>
<dbReference type="Pfam" id="PF11750">
    <property type="entry name" value="DUF3307"/>
    <property type="match status" value="1"/>
</dbReference>
<dbReference type="RefSeq" id="WP_386104296.1">
    <property type="nucleotide sequence ID" value="NZ_JBHTJR010000014.1"/>
</dbReference>
<name>A0ABW3JMM1_9FLAO</name>
<feature type="transmembrane region" description="Helical" evidence="1">
    <location>
        <begin position="37"/>
        <end position="54"/>
    </location>
</feature>
<gene>
    <name evidence="2" type="ORF">ACFQ1U_00765</name>
</gene>
<proteinExistence type="predicted"/>
<dbReference type="EMBL" id="JBHTJR010000014">
    <property type="protein sequence ID" value="MFD0991725.1"/>
    <property type="molecule type" value="Genomic_DNA"/>
</dbReference>
<evidence type="ECO:0000256" key="1">
    <source>
        <dbReference type="SAM" id="Phobius"/>
    </source>
</evidence>
<sequence>MFLFTQILLAHLLGDFVFQPTKWVTNKEKHKIKSKKLYLHIGVHALLLLVTLGFNTKYWGAYIILIITHFVIDVCKIYIQKKKNKRLYFFLDQFLHLLIIFMVCLLYDAFSLEIDVLFSEKNLFLISCLLFVTYASSIIISVIISQWTPELNLKNDEKSLAKAGKYIGILERLFVFMFIILGRWEGVGFLLAAKSIFRFGDLTDAKDRKLTEYILIGTLLSFGLAIITGLAYNKLYNS</sequence>
<dbReference type="InterPro" id="IPR021737">
    <property type="entry name" value="Phage_phiKZ_Orf197"/>
</dbReference>
<dbReference type="Proteomes" id="UP001597062">
    <property type="component" value="Unassembled WGS sequence"/>
</dbReference>
<feature type="transmembrane region" description="Helical" evidence="1">
    <location>
        <begin position="91"/>
        <end position="110"/>
    </location>
</feature>